<dbReference type="InParanoid" id="A0A3Q7EAJ9"/>
<proteinExistence type="predicted"/>
<dbReference type="AlphaFoldDB" id="A0A3Q7EAJ9"/>
<reference evidence="1" key="1">
    <citation type="journal article" date="2012" name="Nature">
        <title>The tomato genome sequence provides insights into fleshy fruit evolution.</title>
        <authorList>
            <consortium name="Tomato Genome Consortium"/>
        </authorList>
    </citation>
    <scope>NUCLEOTIDE SEQUENCE [LARGE SCALE GENOMIC DNA]</scope>
    <source>
        <strain evidence="1">cv. Heinz 1706</strain>
    </source>
</reference>
<sequence>MLKMDGKWWEVGLDLGVVGPQTDEKLWETDGKWWEVGGAADGWEMVDDENGRVEKKIEVVVVDSHFFRQRRWCGVVAAEVNLKKNDGGGRRDQEWLKGRLMKPLLRQQKY</sequence>
<dbReference type="EnsemblPlants" id="Solyc01g010933.1.1">
    <property type="protein sequence ID" value="Solyc01g010933.1.1"/>
    <property type="gene ID" value="Solyc01g010933.1"/>
</dbReference>
<evidence type="ECO:0000313" key="1">
    <source>
        <dbReference type="EnsemblPlants" id="Solyc01g010933.1.1"/>
    </source>
</evidence>
<protein>
    <submittedName>
        <fullName evidence="1">Uncharacterized protein</fullName>
    </submittedName>
</protein>
<dbReference type="Proteomes" id="UP000004994">
    <property type="component" value="Chromosome 1"/>
</dbReference>
<dbReference type="Gramene" id="Solyc01g010933.1.1">
    <property type="protein sequence ID" value="Solyc01g010933.1.1"/>
    <property type="gene ID" value="Solyc01g010933.1"/>
</dbReference>
<evidence type="ECO:0000313" key="2">
    <source>
        <dbReference type="Proteomes" id="UP000004994"/>
    </source>
</evidence>
<organism evidence="1">
    <name type="scientific">Solanum lycopersicum</name>
    <name type="common">Tomato</name>
    <name type="synonym">Lycopersicon esculentum</name>
    <dbReference type="NCBI Taxonomy" id="4081"/>
    <lineage>
        <taxon>Eukaryota</taxon>
        <taxon>Viridiplantae</taxon>
        <taxon>Streptophyta</taxon>
        <taxon>Embryophyta</taxon>
        <taxon>Tracheophyta</taxon>
        <taxon>Spermatophyta</taxon>
        <taxon>Magnoliopsida</taxon>
        <taxon>eudicotyledons</taxon>
        <taxon>Gunneridae</taxon>
        <taxon>Pentapetalae</taxon>
        <taxon>asterids</taxon>
        <taxon>lamiids</taxon>
        <taxon>Solanales</taxon>
        <taxon>Solanaceae</taxon>
        <taxon>Solanoideae</taxon>
        <taxon>Solaneae</taxon>
        <taxon>Solanum</taxon>
        <taxon>Solanum subgen. Lycopersicon</taxon>
    </lineage>
</organism>
<accession>A0A3Q7EAJ9</accession>
<keyword evidence="2" id="KW-1185">Reference proteome</keyword>
<name>A0A3Q7EAJ9_SOLLC</name>
<reference evidence="1" key="2">
    <citation type="submission" date="2019-01" db="UniProtKB">
        <authorList>
            <consortium name="EnsemblPlants"/>
        </authorList>
    </citation>
    <scope>IDENTIFICATION</scope>
    <source>
        <strain evidence="1">cv. Heinz 1706</strain>
    </source>
</reference>